<protein>
    <submittedName>
        <fullName evidence="1">Uncharacterized protein</fullName>
    </submittedName>
</protein>
<evidence type="ECO:0000313" key="1">
    <source>
        <dbReference type="EMBL" id="OXG16789.1"/>
    </source>
</evidence>
<accession>A0A854QAS0</accession>
<reference evidence="1 2" key="1">
    <citation type="submission" date="2017-06" db="EMBL/GenBank/DDBJ databases">
        <title>Global population genomics of the pathogenic fungus Cryptococcus neoformans var. grubii.</title>
        <authorList>
            <person name="Cuomo C."/>
            <person name="Litvintseva A."/>
            <person name="Chen Y."/>
            <person name="Young S."/>
            <person name="Zeng Q."/>
            <person name="Chapman S."/>
            <person name="Gujja S."/>
            <person name="Saif S."/>
            <person name="Birren B."/>
        </authorList>
    </citation>
    <scope>NUCLEOTIDE SEQUENCE [LARGE SCALE GENOMIC DNA]</scope>
    <source>
        <strain evidence="1 2">Tu259-1</strain>
    </source>
</reference>
<dbReference type="AlphaFoldDB" id="A0A854QAS0"/>
<proteinExistence type="predicted"/>
<dbReference type="EMBL" id="AMKT01000067">
    <property type="protein sequence ID" value="OXG16789.1"/>
    <property type="molecule type" value="Genomic_DNA"/>
</dbReference>
<organism evidence="1 2">
    <name type="scientific">Cryptococcus neoformans Tu259-1</name>
    <dbReference type="NCBI Taxonomy" id="1230072"/>
    <lineage>
        <taxon>Eukaryota</taxon>
        <taxon>Fungi</taxon>
        <taxon>Dikarya</taxon>
        <taxon>Basidiomycota</taxon>
        <taxon>Agaricomycotina</taxon>
        <taxon>Tremellomycetes</taxon>
        <taxon>Tremellales</taxon>
        <taxon>Cryptococcaceae</taxon>
        <taxon>Cryptococcus</taxon>
        <taxon>Cryptococcus neoformans species complex</taxon>
    </lineage>
</organism>
<name>A0A854QAS0_CRYNE</name>
<gene>
    <name evidence="1" type="ORF">C361_05163</name>
</gene>
<sequence>MSQRDSSSDIHHQQLTVPLYFETHPDMTKIHEPWILGGESRDV</sequence>
<comment type="caution">
    <text evidence="1">The sequence shown here is derived from an EMBL/GenBank/DDBJ whole genome shotgun (WGS) entry which is preliminary data.</text>
</comment>
<evidence type="ECO:0000313" key="2">
    <source>
        <dbReference type="Proteomes" id="UP000199727"/>
    </source>
</evidence>
<dbReference type="Proteomes" id="UP000199727">
    <property type="component" value="Unassembled WGS sequence"/>
</dbReference>